<organism evidence="1 2">
    <name type="scientific">Violaceomyces palustris</name>
    <dbReference type="NCBI Taxonomy" id="1673888"/>
    <lineage>
        <taxon>Eukaryota</taxon>
        <taxon>Fungi</taxon>
        <taxon>Dikarya</taxon>
        <taxon>Basidiomycota</taxon>
        <taxon>Ustilaginomycotina</taxon>
        <taxon>Ustilaginomycetes</taxon>
        <taxon>Violaceomycetales</taxon>
        <taxon>Violaceomycetaceae</taxon>
        <taxon>Violaceomyces</taxon>
    </lineage>
</organism>
<proteinExistence type="predicted"/>
<sequence length="382" mass="42827">MKGRSSSNRHLSLLVLLLLLSLSLLATLVQAGKDYYKTLGVTRQSTPEEIKRAYRKKARKLHPDKHPEKHQEFIELSDAYQALSDPELKQIYDRYGEDGVKKQQSQRDNPHQNQPSDPFDIFARFFGGGGGGGRQGVRKGPSKAFNVELQLSDFYNGKTFELEYERNVLCPRCDGSGAESPSHIHTCDTCGGRGIRIVRQQIMPGFVTNAQTTCDRCQGEGRVIEKHCSKCKGARILKEINKVEVDVDRGARENEEYVLQGESDEGPDFEAGDIVVRVTSSNQQGQFMRKETSLYTTIPISLPQAMLGFERNITHLDGRTVTLRRKGVTQPNFVQTVIGEGMPIKGSEKDFDDPRSMSFGNLYVEYQVVLPEKVEGDLRHGG</sequence>
<keyword evidence="2" id="KW-1185">Reference proteome</keyword>
<reference evidence="1 2" key="1">
    <citation type="journal article" date="2018" name="Mol. Biol. Evol.">
        <title>Broad Genomic Sampling Reveals a Smut Pathogenic Ancestry of the Fungal Clade Ustilaginomycotina.</title>
        <authorList>
            <person name="Kijpornyongpan T."/>
            <person name="Mondo S.J."/>
            <person name="Barry K."/>
            <person name="Sandor L."/>
            <person name="Lee J."/>
            <person name="Lipzen A."/>
            <person name="Pangilinan J."/>
            <person name="LaButti K."/>
            <person name="Hainaut M."/>
            <person name="Henrissat B."/>
            <person name="Grigoriev I.V."/>
            <person name="Spatafora J.W."/>
            <person name="Aime M.C."/>
        </authorList>
    </citation>
    <scope>NUCLEOTIDE SEQUENCE [LARGE SCALE GENOMIC DNA]</scope>
    <source>
        <strain evidence="1 2">SA 807</strain>
    </source>
</reference>
<evidence type="ECO:0000313" key="1">
    <source>
        <dbReference type="EMBL" id="PWN50379.1"/>
    </source>
</evidence>
<dbReference type="EMBL" id="KZ819938">
    <property type="protein sequence ID" value="PWN50379.1"/>
    <property type="molecule type" value="Genomic_DNA"/>
</dbReference>
<name>A0ACD0NXD0_9BASI</name>
<dbReference type="Proteomes" id="UP000245626">
    <property type="component" value="Unassembled WGS sequence"/>
</dbReference>
<evidence type="ECO:0000313" key="2">
    <source>
        <dbReference type="Proteomes" id="UP000245626"/>
    </source>
</evidence>
<protein>
    <submittedName>
        <fullName evidence="1">DnaJ-domain-containing protein</fullName>
    </submittedName>
</protein>
<gene>
    <name evidence="1" type="ORF">IE53DRAFT_387313</name>
</gene>
<accession>A0ACD0NXD0</accession>